<dbReference type="EMBL" id="JH168905">
    <property type="protein sequence ID" value="EHB05422.1"/>
    <property type="molecule type" value="Genomic_DNA"/>
</dbReference>
<gene>
    <name evidence="1" type="ORF">GW7_21236</name>
</gene>
<dbReference type="InParanoid" id="G5B811"/>
<evidence type="ECO:0000313" key="2">
    <source>
        <dbReference type="Proteomes" id="UP000006813"/>
    </source>
</evidence>
<proteinExistence type="predicted"/>
<evidence type="ECO:0000313" key="1">
    <source>
        <dbReference type="EMBL" id="EHB05422.1"/>
    </source>
</evidence>
<protein>
    <submittedName>
        <fullName evidence="1">Uncharacterized protein</fullName>
    </submittedName>
</protein>
<reference evidence="1 2" key="1">
    <citation type="journal article" date="2011" name="Nature">
        <title>Genome sequencing reveals insights into physiology and longevity of the naked mole rat.</title>
        <authorList>
            <person name="Kim E.B."/>
            <person name="Fang X."/>
            <person name="Fushan A.A."/>
            <person name="Huang Z."/>
            <person name="Lobanov A.V."/>
            <person name="Han L."/>
            <person name="Marino S.M."/>
            <person name="Sun X."/>
            <person name="Turanov A.A."/>
            <person name="Yang P."/>
            <person name="Yim S.H."/>
            <person name="Zhao X."/>
            <person name="Kasaikina M.V."/>
            <person name="Stoletzki N."/>
            <person name="Peng C."/>
            <person name="Polak P."/>
            <person name="Xiong Z."/>
            <person name="Kiezun A."/>
            <person name="Zhu Y."/>
            <person name="Chen Y."/>
            <person name="Kryukov G.V."/>
            <person name="Zhang Q."/>
            <person name="Peshkin L."/>
            <person name="Yang L."/>
            <person name="Bronson R.T."/>
            <person name="Buffenstein R."/>
            <person name="Wang B."/>
            <person name="Han C."/>
            <person name="Li Q."/>
            <person name="Chen L."/>
            <person name="Zhao W."/>
            <person name="Sunyaev S.R."/>
            <person name="Park T.J."/>
            <person name="Zhang G."/>
            <person name="Wang J."/>
            <person name="Gladyshev V.N."/>
        </authorList>
    </citation>
    <scope>NUCLEOTIDE SEQUENCE [LARGE SCALE GENOMIC DNA]</scope>
</reference>
<dbReference type="Proteomes" id="UP000006813">
    <property type="component" value="Unassembled WGS sequence"/>
</dbReference>
<accession>G5B811</accession>
<organism evidence="1 2">
    <name type="scientific">Heterocephalus glaber</name>
    <name type="common">Naked mole rat</name>
    <dbReference type="NCBI Taxonomy" id="10181"/>
    <lineage>
        <taxon>Eukaryota</taxon>
        <taxon>Metazoa</taxon>
        <taxon>Chordata</taxon>
        <taxon>Craniata</taxon>
        <taxon>Vertebrata</taxon>
        <taxon>Euteleostomi</taxon>
        <taxon>Mammalia</taxon>
        <taxon>Eutheria</taxon>
        <taxon>Euarchontoglires</taxon>
        <taxon>Glires</taxon>
        <taxon>Rodentia</taxon>
        <taxon>Hystricomorpha</taxon>
        <taxon>Bathyergidae</taxon>
        <taxon>Heterocephalus</taxon>
    </lineage>
</organism>
<sequence length="146" mass="15731">MGGDLAVEPNGNYPVVGAAGSATASAPALPAPRTGCPGPMARQKCHWQKAWWRKAAYFITAKKQRKKEKAMGRTLRLRDAALELEIAEGRPWNRGTDPVRMMNGVPALKGSPHGEDQDGALGMKRRDEIAVAGGEEWGRGALVFKP</sequence>
<dbReference type="AlphaFoldDB" id="G5B811"/>
<name>G5B811_HETGA</name>